<dbReference type="CDD" id="cd03392">
    <property type="entry name" value="PAP2_like_2"/>
    <property type="match status" value="1"/>
</dbReference>
<feature type="region of interest" description="Disordered" evidence="1">
    <location>
        <begin position="283"/>
        <end position="307"/>
    </location>
</feature>
<dbReference type="GO" id="GO:0050380">
    <property type="term" value="F:undecaprenyl-diphosphatase activity"/>
    <property type="evidence" value="ECO:0007669"/>
    <property type="project" value="UniProtKB-EC"/>
</dbReference>
<feature type="transmembrane region" description="Helical" evidence="2">
    <location>
        <begin position="151"/>
        <end position="173"/>
    </location>
</feature>
<gene>
    <name evidence="4" type="ORF">FHW14_003181</name>
</gene>
<dbReference type="Pfam" id="PF01569">
    <property type="entry name" value="PAP2"/>
    <property type="match status" value="1"/>
</dbReference>
<evidence type="ECO:0000259" key="3">
    <source>
        <dbReference type="SMART" id="SM00014"/>
    </source>
</evidence>
<proteinExistence type="predicted"/>
<keyword evidence="2" id="KW-1133">Transmembrane helix</keyword>
<feature type="transmembrane region" description="Helical" evidence="2">
    <location>
        <begin position="255"/>
        <end position="273"/>
    </location>
</feature>
<feature type="transmembrane region" description="Helical" evidence="2">
    <location>
        <begin position="55"/>
        <end position="80"/>
    </location>
</feature>
<evidence type="ECO:0000313" key="5">
    <source>
        <dbReference type="Proteomes" id="UP000590811"/>
    </source>
</evidence>
<sequence>MTETTPARGPSRPDDRIGERDLTHWHTRFGRWLVTVATRLVEAVPPRVSRRLGRAAAWSLAHLAFVVFTVVSLVLITLLVQGAQEVYEGVVGSDGLTVVDRPVLDAMVSVRNPTLDTVVTAYTDVGGPVGMPLLATAAVLVIALRRRRWTPLVVALIAAAGSVLMTVVGKDLIGRARPPASLAVPPLEVSPSFPSGHTLNATVLTTVVVYLVLIETTARWQRTLSVTLGLLFVVTMGLSRVYLGHHWLTDVVAGWAIGLAWALAVITAHRLWLTLREHRGGAEPHHVDGGPAARAGHDGIRRPGLTP</sequence>
<protein>
    <submittedName>
        <fullName evidence="4">Undecaprenyl-diphosphatase</fullName>
        <ecNumber evidence="4">3.6.1.27</ecNumber>
    </submittedName>
</protein>
<feature type="transmembrane region" description="Helical" evidence="2">
    <location>
        <begin position="125"/>
        <end position="144"/>
    </location>
</feature>
<reference evidence="4 5" key="1">
    <citation type="submission" date="2020-08" db="EMBL/GenBank/DDBJ databases">
        <title>Genomic Encyclopedia of Type Strains, Phase IV (KMG-V): Genome sequencing to study the core and pangenomes of soil and plant-associated prokaryotes.</title>
        <authorList>
            <person name="Whitman W."/>
        </authorList>
    </citation>
    <scope>NUCLEOTIDE SEQUENCE [LARGE SCALE GENOMIC DNA]</scope>
    <source>
        <strain evidence="4 5">B3ACCR2</strain>
    </source>
</reference>
<dbReference type="InterPro" id="IPR036938">
    <property type="entry name" value="PAP2/HPO_sf"/>
</dbReference>
<keyword evidence="2" id="KW-0812">Transmembrane</keyword>
<dbReference type="AlphaFoldDB" id="A0A839Q4B5"/>
<name>A0A839Q4B5_9MICO</name>
<dbReference type="PANTHER" id="PTHR14969:SF13">
    <property type="entry name" value="AT30094P"/>
    <property type="match status" value="1"/>
</dbReference>
<dbReference type="Proteomes" id="UP000590811">
    <property type="component" value="Unassembled WGS sequence"/>
</dbReference>
<dbReference type="EMBL" id="JACHVT010000007">
    <property type="protein sequence ID" value="MBB2987992.1"/>
    <property type="molecule type" value="Genomic_DNA"/>
</dbReference>
<evidence type="ECO:0000256" key="2">
    <source>
        <dbReference type="SAM" id="Phobius"/>
    </source>
</evidence>
<dbReference type="SUPFAM" id="SSF48317">
    <property type="entry name" value="Acid phosphatase/Vanadium-dependent haloperoxidase"/>
    <property type="match status" value="1"/>
</dbReference>
<accession>A0A839Q4B5</accession>
<feature type="domain" description="Phosphatidic acid phosphatase type 2/haloperoxidase" evidence="3">
    <location>
        <begin position="152"/>
        <end position="266"/>
    </location>
</feature>
<keyword evidence="4" id="KW-0378">Hydrolase</keyword>
<dbReference type="InterPro" id="IPR000326">
    <property type="entry name" value="PAP2/HPO"/>
</dbReference>
<organism evidence="4 5">
    <name type="scientific">Terracoccus luteus</name>
    <dbReference type="NCBI Taxonomy" id="53356"/>
    <lineage>
        <taxon>Bacteria</taxon>
        <taxon>Bacillati</taxon>
        <taxon>Actinomycetota</taxon>
        <taxon>Actinomycetes</taxon>
        <taxon>Micrococcales</taxon>
        <taxon>Intrasporangiaceae</taxon>
        <taxon>Terracoccus</taxon>
    </lineage>
</organism>
<dbReference type="PANTHER" id="PTHR14969">
    <property type="entry name" value="SPHINGOSINE-1-PHOSPHATE PHOSPHOHYDROLASE"/>
    <property type="match status" value="1"/>
</dbReference>
<keyword evidence="2" id="KW-0472">Membrane</keyword>
<dbReference type="EC" id="3.6.1.27" evidence="4"/>
<evidence type="ECO:0000256" key="1">
    <source>
        <dbReference type="SAM" id="MobiDB-lite"/>
    </source>
</evidence>
<evidence type="ECO:0000313" key="4">
    <source>
        <dbReference type="EMBL" id="MBB2987992.1"/>
    </source>
</evidence>
<dbReference type="RefSeq" id="WP_184511024.1">
    <property type="nucleotide sequence ID" value="NZ_JACHVT010000007.1"/>
</dbReference>
<dbReference type="SMART" id="SM00014">
    <property type="entry name" value="acidPPc"/>
    <property type="match status" value="1"/>
</dbReference>
<comment type="caution">
    <text evidence="4">The sequence shown here is derived from an EMBL/GenBank/DDBJ whole genome shotgun (WGS) entry which is preliminary data.</text>
</comment>
<dbReference type="Gene3D" id="1.20.144.10">
    <property type="entry name" value="Phosphatidic acid phosphatase type 2/haloperoxidase"/>
    <property type="match status" value="1"/>
</dbReference>
<feature type="transmembrane region" description="Helical" evidence="2">
    <location>
        <begin position="193"/>
        <end position="213"/>
    </location>
</feature>
<feature type="transmembrane region" description="Helical" evidence="2">
    <location>
        <begin position="225"/>
        <end position="243"/>
    </location>
</feature>